<dbReference type="GO" id="GO:0050661">
    <property type="term" value="F:NADP binding"/>
    <property type="evidence" value="ECO:0007669"/>
    <property type="project" value="InterPro"/>
</dbReference>
<dbReference type="InterPro" id="IPR036291">
    <property type="entry name" value="NAD(P)-bd_dom_sf"/>
</dbReference>
<name>A0A2N5XU11_9HYPH</name>
<dbReference type="InterPro" id="IPR006115">
    <property type="entry name" value="6PGDH_NADP-bd"/>
</dbReference>
<dbReference type="InterPro" id="IPR029154">
    <property type="entry name" value="HIBADH-like_NADP-bd"/>
</dbReference>
<sequence>MKNVAMIGLGIMGVPMARNLAKAGMALSVWNRSPDKAQTLVDEGATLCPDLVSLASGVSHIVIMVYGPEALLAIAEKLAKSDLTGKTIINTSTVSPQATLAANAYIETAGGVFLDAPVSGSVGPATAGELVFMVGGDKGSMEEATDLFDAMGKKTVHCGPVGSGTRMKLAIQMLLGNVLGGLSEAMVFANAAGLDLYDFMAVANNGAIACPMVAAKGGAIADQDFTPVSPMHQLGKDVGLAIDEANAKGLTLPQSSDLLALLTAAMQSGFIEQDVCAIYSHLQASQ</sequence>
<keyword evidence="1" id="KW-0560">Oxidoreductase</keyword>
<dbReference type="Proteomes" id="UP000234881">
    <property type="component" value="Unassembled WGS sequence"/>
</dbReference>
<dbReference type="RefSeq" id="WP_101533069.1">
    <property type="nucleotide sequence ID" value="NZ_PKUQ01000012.1"/>
</dbReference>
<evidence type="ECO:0000256" key="3">
    <source>
        <dbReference type="PIRSR" id="PIRSR000103-1"/>
    </source>
</evidence>
<dbReference type="SUPFAM" id="SSF48179">
    <property type="entry name" value="6-phosphogluconate dehydrogenase C-terminal domain-like"/>
    <property type="match status" value="1"/>
</dbReference>
<evidence type="ECO:0000256" key="1">
    <source>
        <dbReference type="ARBA" id="ARBA00023002"/>
    </source>
</evidence>
<keyword evidence="2" id="KW-0520">NAD</keyword>
<feature type="active site" evidence="3">
    <location>
        <position position="168"/>
    </location>
</feature>
<dbReference type="Pfam" id="PF03446">
    <property type="entry name" value="NAD_binding_2"/>
    <property type="match status" value="1"/>
</dbReference>
<comment type="caution">
    <text evidence="6">The sequence shown here is derived from an EMBL/GenBank/DDBJ whole genome shotgun (WGS) entry which is preliminary data.</text>
</comment>
<dbReference type="AlphaFoldDB" id="A0A2N5XU11"/>
<dbReference type="EMBL" id="PKUQ01000012">
    <property type="protein sequence ID" value="PLW77979.1"/>
    <property type="molecule type" value="Genomic_DNA"/>
</dbReference>
<dbReference type="GO" id="GO:0016491">
    <property type="term" value="F:oxidoreductase activity"/>
    <property type="evidence" value="ECO:0007669"/>
    <property type="project" value="UniProtKB-KW"/>
</dbReference>
<keyword evidence="7" id="KW-1185">Reference proteome</keyword>
<evidence type="ECO:0000259" key="4">
    <source>
        <dbReference type="Pfam" id="PF03446"/>
    </source>
</evidence>
<reference evidence="6 7" key="1">
    <citation type="submission" date="2018-01" db="EMBL/GenBank/DDBJ databases">
        <title>The draft genome sequence of Cohaesibacter sp. H1304.</title>
        <authorList>
            <person name="Wang N.-N."/>
            <person name="Du Z.-J."/>
        </authorList>
    </citation>
    <scope>NUCLEOTIDE SEQUENCE [LARGE SCALE GENOMIC DNA]</scope>
    <source>
        <strain evidence="6 7">H1304</strain>
    </source>
</reference>
<gene>
    <name evidence="6" type="ORF">C0081_06825</name>
</gene>
<feature type="domain" description="6-phosphogluconate dehydrogenase NADP-binding" evidence="4">
    <location>
        <begin position="3"/>
        <end position="159"/>
    </location>
</feature>
<dbReference type="SUPFAM" id="SSF51735">
    <property type="entry name" value="NAD(P)-binding Rossmann-fold domains"/>
    <property type="match status" value="1"/>
</dbReference>
<dbReference type="InterPro" id="IPR051265">
    <property type="entry name" value="HIBADH-related_NP60_sf"/>
</dbReference>
<proteinExistence type="predicted"/>
<dbReference type="PROSITE" id="PS00895">
    <property type="entry name" value="3_HYDROXYISOBUT_DH"/>
    <property type="match status" value="1"/>
</dbReference>
<dbReference type="Pfam" id="PF14833">
    <property type="entry name" value="NAD_binding_11"/>
    <property type="match status" value="1"/>
</dbReference>
<feature type="domain" description="3-hydroxyisobutyrate dehydrogenase-like NAD-binding" evidence="5">
    <location>
        <begin position="162"/>
        <end position="281"/>
    </location>
</feature>
<dbReference type="GO" id="GO:0016054">
    <property type="term" value="P:organic acid catabolic process"/>
    <property type="evidence" value="ECO:0007669"/>
    <property type="project" value="UniProtKB-ARBA"/>
</dbReference>
<protein>
    <recommendedName>
        <fullName evidence="8">2-hydroxy-3-oxopropionate reductase</fullName>
    </recommendedName>
</protein>
<accession>A0A2N5XU11</accession>
<dbReference type="Gene3D" id="1.10.1040.10">
    <property type="entry name" value="N-(1-d-carboxylethyl)-l-norvaline Dehydrogenase, domain 2"/>
    <property type="match status" value="1"/>
</dbReference>
<dbReference type="InterPro" id="IPR008927">
    <property type="entry name" value="6-PGluconate_DH-like_C_sf"/>
</dbReference>
<evidence type="ECO:0000256" key="2">
    <source>
        <dbReference type="ARBA" id="ARBA00023027"/>
    </source>
</evidence>
<dbReference type="InterPro" id="IPR015815">
    <property type="entry name" value="HIBADH-related"/>
</dbReference>
<dbReference type="OrthoDB" id="9812907at2"/>
<dbReference type="InterPro" id="IPR002204">
    <property type="entry name" value="3-OH-isobutyrate_DH-rel_CS"/>
</dbReference>
<organism evidence="6 7">
    <name type="scientific">Cohaesibacter celericrescens</name>
    <dbReference type="NCBI Taxonomy" id="2067669"/>
    <lineage>
        <taxon>Bacteria</taxon>
        <taxon>Pseudomonadati</taxon>
        <taxon>Pseudomonadota</taxon>
        <taxon>Alphaproteobacteria</taxon>
        <taxon>Hyphomicrobiales</taxon>
        <taxon>Cohaesibacteraceae</taxon>
    </lineage>
</organism>
<dbReference type="Gene3D" id="3.40.50.720">
    <property type="entry name" value="NAD(P)-binding Rossmann-like Domain"/>
    <property type="match status" value="1"/>
</dbReference>
<evidence type="ECO:0000259" key="5">
    <source>
        <dbReference type="Pfam" id="PF14833"/>
    </source>
</evidence>
<dbReference type="GO" id="GO:0051287">
    <property type="term" value="F:NAD binding"/>
    <property type="evidence" value="ECO:0007669"/>
    <property type="project" value="InterPro"/>
</dbReference>
<evidence type="ECO:0000313" key="6">
    <source>
        <dbReference type="EMBL" id="PLW77979.1"/>
    </source>
</evidence>
<dbReference type="PANTHER" id="PTHR43580">
    <property type="entry name" value="OXIDOREDUCTASE GLYR1-RELATED"/>
    <property type="match status" value="1"/>
</dbReference>
<evidence type="ECO:0000313" key="7">
    <source>
        <dbReference type="Proteomes" id="UP000234881"/>
    </source>
</evidence>
<dbReference type="PIRSF" id="PIRSF000103">
    <property type="entry name" value="HIBADH"/>
    <property type="match status" value="1"/>
</dbReference>
<evidence type="ECO:0008006" key="8">
    <source>
        <dbReference type="Google" id="ProtNLM"/>
    </source>
</evidence>
<dbReference type="InterPro" id="IPR013328">
    <property type="entry name" value="6PGD_dom2"/>
</dbReference>
<dbReference type="PANTHER" id="PTHR43580:SF2">
    <property type="entry name" value="CYTOKINE-LIKE NUCLEAR FACTOR N-PAC"/>
    <property type="match status" value="1"/>
</dbReference>